<dbReference type="RefSeq" id="WP_013673618.1">
    <property type="nucleotide sequence ID" value="NZ_BAABKS010000010.1"/>
</dbReference>
<keyword evidence="3" id="KW-1185">Reference proteome</keyword>
<evidence type="ECO:0000259" key="1">
    <source>
        <dbReference type="PROSITE" id="PS51725"/>
    </source>
</evidence>
<protein>
    <submittedName>
        <fullName evidence="2">Quinol monooxygenase</fullName>
        <ecNumber evidence="2">1.-.-.-</ecNumber>
    </submittedName>
</protein>
<dbReference type="InterPro" id="IPR050744">
    <property type="entry name" value="AI-2_Isomerase_LsrG"/>
</dbReference>
<comment type="caution">
    <text evidence="2">The sequence shown here is derived from an EMBL/GenBank/DDBJ whole genome shotgun (WGS) entry which is preliminary data.</text>
</comment>
<dbReference type="InterPro" id="IPR007138">
    <property type="entry name" value="ABM_dom"/>
</dbReference>
<feature type="domain" description="ABM" evidence="1">
    <location>
        <begin position="3"/>
        <end position="92"/>
    </location>
</feature>
<keyword evidence="2" id="KW-0503">Monooxygenase</keyword>
<keyword evidence="2" id="KW-0560">Oxidoreductase</keyword>
<dbReference type="PROSITE" id="PS51725">
    <property type="entry name" value="ABM"/>
    <property type="match status" value="1"/>
</dbReference>
<dbReference type="Gene3D" id="3.30.70.100">
    <property type="match status" value="1"/>
</dbReference>
<gene>
    <name evidence="2" type="ORF">ACFQ34_31495</name>
</gene>
<evidence type="ECO:0000313" key="3">
    <source>
        <dbReference type="Proteomes" id="UP001597182"/>
    </source>
</evidence>
<dbReference type="PANTHER" id="PTHR33336:SF15">
    <property type="entry name" value="ABM DOMAIN-CONTAINING PROTEIN"/>
    <property type="match status" value="1"/>
</dbReference>
<dbReference type="InterPro" id="IPR011008">
    <property type="entry name" value="Dimeric_a/b-barrel"/>
</dbReference>
<dbReference type="GO" id="GO:0004497">
    <property type="term" value="F:monooxygenase activity"/>
    <property type="evidence" value="ECO:0007669"/>
    <property type="project" value="UniProtKB-KW"/>
</dbReference>
<proteinExistence type="predicted"/>
<dbReference type="Pfam" id="PF03992">
    <property type="entry name" value="ABM"/>
    <property type="match status" value="1"/>
</dbReference>
<reference evidence="3" key="1">
    <citation type="journal article" date="2019" name="Int. J. Syst. Evol. Microbiol.">
        <title>The Global Catalogue of Microorganisms (GCM) 10K type strain sequencing project: providing services to taxonomists for standard genome sequencing and annotation.</title>
        <authorList>
            <consortium name="The Broad Institute Genomics Platform"/>
            <consortium name="The Broad Institute Genome Sequencing Center for Infectious Disease"/>
            <person name="Wu L."/>
            <person name="Ma J."/>
        </authorList>
    </citation>
    <scope>NUCLEOTIDE SEQUENCE [LARGE SCALE GENOMIC DNA]</scope>
    <source>
        <strain evidence="3">CCUG 49018</strain>
    </source>
</reference>
<organism evidence="2 3">
    <name type="scientific">Pseudonocardia benzenivorans</name>
    <dbReference type="NCBI Taxonomy" id="228005"/>
    <lineage>
        <taxon>Bacteria</taxon>
        <taxon>Bacillati</taxon>
        <taxon>Actinomycetota</taxon>
        <taxon>Actinomycetes</taxon>
        <taxon>Pseudonocardiales</taxon>
        <taxon>Pseudonocardiaceae</taxon>
        <taxon>Pseudonocardia</taxon>
    </lineage>
</organism>
<dbReference type="Proteomes" id="UP001597182">
    <property type="component" value="Unassembled WGS sequence"/>
</dbReference>
<evidence type="ECO:0000313" key="2">
    <source>
        <dbReference type="EMBL" id="MFD1237832.1"/>
    </source>
</evidence>
<dbReference type="PANTHER" id="PTHR33336">
    <property type="entry name" value="QUINOL MONOOXYGENASE YGIN-RELATED"/>
    <property type="match status" value="1"/>
</dbReference>
<sequence length="98" mass="11133">MAFVVAATWRAVPGAEERIAKIIELLTPLSRAEEKVLFFQGQVDPDEPGTFLLYEQYADASGYADHRDTPHFRQYVLGEAIPQLASREVRTFHTIDPR</sequence>
<name>A0ABW3VRN1_9PSEU</name>
<dbReference type="SUPFAM" id="SSF54909">
    <property type="entry name" value="Dimeric alpha+beta barrel"/>
    <property type="match status" value="1"/>
</dbReference>
<accession>A0ABW3VRN1</accession>
<dbReference type="EMBL" id="JBHTMB010000310">
    <property type="protein sequence ID" value="MFD1237832.1"/>
    <property type="molecule type" value="Genomic_DNA"/>
</dbReference>
<dbReference type="EC" id="1.-.-.-" evidence="2"/>